<feature type="transmembrane region" description="Helical" evidence="1">
    <location>
        <begin position="106"/>
        <end position="122"/>
    </location>
</feature>
<keyword evidence="5" id="KW-1185">Reference proteome</keyword>
<keyword evidence="1" id="KW-0472">Membrane</keyword>
<dbReference type="RefSeq" id="WP_346582532.1">
    <property type="nucleotide sequence ID" value="NZ_JBDJNQ010000011.1"/>
</dbReference>
<evidence type="ECO:0000313" key="5">
    <source>
        <dbReference type="Proteomes" id="UP001409291"/>
    </source>
</evidence>
<dbReference type="InterPro" id="IPR012429">
    <property type="entry name" value="HGSNAT_cat"/>
</dbReference>
<keyword evidence="1" id="KW-1133">Transmembrane helix</keyword>
<feature type="transmembrane region" description="Helical" evidence="1">
    <location>
        <begin position="12"/>
        <end position="30"/>
    </location>
</feature>
<feature type="transmembrane region" description="Helical" evidence="1">
    <location>
        <begin position="83"/>
        <end position="100"/>
    </location>
</feature>
<evidence type="ECO:0000259" key="2">
    <source>
        <dbReference type="Pfam" id="PF04235"/>
    </source>
</evidence>
<proteinExistence type="predicted"/>
<protein>
    <submittedName>
        <fullName evidence="4">DUF418 domain-containing protein</fullName>
    </submittedName>
</protein>
<dbReference type="Pfam" id="PF07786">
    <property type="entry name" value="HGSNAT_cat"/>
    <property type="match status" value="1"/>
</dbReference>
<dbReference type="Proteomes" id="UP001409291">
    <property type="component" value="Unassembled WGS sequence"/>
</dbReference>
<dbReference type="Pfam" id="PF04235">
    <property type="entry name" value="DUF418"/>
    <property type="match status" value="1"/>
</dbReference>
<dbReference type="InterPro" id="IPR007349">
    <property type="entry name" value="DUF418"/>
</dbReference>
<keyword evidence="1" id="KW-0812">Transmembrane</keyword>
<feature type="transmembrane region" description="Helical" evidence="1">
    <location>
        <begin position="179"/>
        <end position="199"/>
    </location>
</feature>
<dbReference type="PANTHER" id="PTHR30590">
    <property type="entry name" value="INNER MEMBRANE PROTEIN"/>
    <property type="match status" value="1"/>
</dbReference>
<dbReference type="InterPro" id="IPR052529">
    <property type="entry name" value="Bact_Transport_Assoc"/>
</dbReference>
<feature type="transmembrane region" description="Helical" evidence="1">
    <location>
        <begin position="42"/>
        <end position="63"/>
    </location>
</feature>
<dbReference type="EMBL" id="JBDJNQ010000011">
    <property type="protein sequence ID" value="MEN5379663.1"/>
    <property type="molecule type" value="Genomic_DNA"/>
</dbReference>
<evidence type="ECO:0000313" key="4">
    <source>
        <dbReference type="EMBL" id="MEN5379663.1"/>
    </source>
</evidence>
<sequence>MGNKSRIIGFDLARAYAIFGMYIVNFNMVFGSYNDTSPVGKFLSLFSGNSSTIFVMLAGMGIALMTNRPHYTAEERKKLRHIVLKRALFLFVLGLLLSIWWPADILHFYGLYLFIATFLLFLPTRYYLIASILSILVFHVLLLIIPFEKGWNFDTLEYTDLWSIPGFIRNTFYNGWNSVFPWIAYFTTGMYLGRLNWTLLITKKRVFLLGAALFIPVTILQICAQNIFTNKELIEIITADYLPPLLPFLLSTIGFGLMLIAGFMYSSSFFLENKFIQNLATTGQMTLTHYIAHLTIGMIIFSLLSGKPYGAKINQTDSVHPLWILTFSIVHFIFSYYFSKIWKTKYKNGPLETLMRKISS</sequence>
<dbReference type="PANTHER" id="PTHR30590:SF3">
    <property type="entry name" value="HYPOTHETICAL MEMBRANE SPANNING PROTEIN"/>
    <property type="match status" value="1"/>
</dbReference>
<comment type="caution">
    <text evidence="4">The sequence shown here is derived from an EMBL/GenBank/DDBJ whole genome shotgun (WGS) entry which is preliminary data.</text>
</comment>
<feature type="domain" description="DUF418" evidence="2">
    <location>
        <begin position="204"/>
        <end position="358"/>
    </location>
</feature>
<feature type="transmembrane region" description="Helical" evidence="1">
    <location>
        <begin position="287"/>
        <end position="306"/>
    </location>
</feature>
<feature type="transmembrane region" description="Helical" evidence="1">
    <location>
        <begin position="248"/>
        <end position="266"/>
    </location>
</feature>
<evidence type="ECO:0000256" key="1">
    <source>
        <dbReference type="SAM" id="Phobius"/>
    </source>
</evidence>
<reference evidence="4 5" key="1">
    <citation type="submission" date="2024-04" db="EMBL/GenBank/DDBJ databases">
        <title>WGS of bacteria from Torrens River.</title>
        <authorList>
            <person name="Wyrsch E.R."/>
            <person name="Drigo B."/>
        </authorList>
    </citation>
    <scope>NUCLEOTIDE SEQUENCE [LARGE SCALE GENOMIC DNA]</scope>
    <source>
        <strain evidence="4 5">TWI391</strain>
    </source>
</reference>
<name>A0ABV0BZE9_9SPHI</name>
<gene>
    <name evidence="4" type="ORF">ABE541_20510</name>
</gene>
<evidence type="ECO:0000259" key="3">
    <source>
        <dbReference type="Pfam" id="PF07786"/>
    </source>
</evidence>
<feature type="transmembrane region" description="Helical" evidence="1">
    <location>
        <begin position="206"/>
        <end position="228"/>
    </location>
</feature>
<feature type="transmembrane region" description="Helical" evidence="1">
    <location>
        <begin position="127"/>
        <end position="147"/>
    </location>
</feature>
<feature type="domain" description="Heparan-alpha-glucosaminide N-acetyltransferase catalytic" evidence="3">
    <location>
        <begin position="6"/>
        <end position="199"/>
    </location>
</feature>
<feature type="transmembrane region" description="Helical" evidence="1">
    <location>
        <begin position="318"/>
        <end position="338"/>
    </location>
</feature>
<accession>A0ABV0BZE9</accession>
<organism evidence="4 5">
    <name type="scientific">Sphingobacterium kitahiroshimense</name>
    <dbReference type="NCBI Taxonomy" id="470446"/>
    <lineage>
        <taxon>Bacteria</taxon>
        <taxon>Pseudomonadati</taxon>
        <taxon>Bacteroidota</taxon>
        <taxon>Sphingobacteriia</taxon>
        <taxon>Sphingobacteriales</taxon>
        <taxon>Sphingobacteriaceae</taxon>
        <taxon>Sphingobacterium</taxon>
    </lineage>
</organism>